<proteinExistence type="predicted"/>
<dbReference type="Proteomes" id="UP000664534">
    <property type="component" value="Unassembled WGS sequence"/>
</dbReference>
<gene>
    <name evidence="1" type="ORF">IMSHALPRED_007256</name>
</gene>
<dbReference type="EMBL" id="CAJPDT010000047">
    <property type="protein sequence ID" value="CAF9927622.1"/>
    <property type="molecule type" value="Genomic_DNA"/>
</dbReference>
<comment type="caution">
    <text evidence="1">The sequence shown here is derived from an EMBL/GenBank/DDBJ whole genome shotgun (WGS) entry which is preliminary data.</text>
</comment>
<accession>A0A8H3IGX4</accession>
<evidence type="ECO:0000313" key="1">
    <source>
        <dbReference type="EMBL" id="CAF9927622.1"/>
    </source>
</evidence>
<sequence length="233" mass="26543">MIRYIALQRPHREGVSPLEWDNDSCGAGPFQRIAIRMVSANAWTGESDTLRYSAKAGYVSQNQRYVNVRHNRFFCLSNAVFEADPEHLDLEEVNAFIFSFLRRKLSNSVIDACAPGLETFRHCVNGKLSRELQMIVIEYLHPLGERVDPQPLGLLLPEDWRNLLVSATPWLWDLDLSKSFQCQAAEWDWEQLVRMLAQADAFEPGGCMQGACAVGVEESEEHLEYVGRDEAPR</sequence>
<organism evidence="1 2">
    <name type="scientific">Imshaugia aleurites</name>
    <dbReference type="NCBI Taxonomy" id="172621"/>
    <lineage>
        <taxon>Eukaryota</taxon>
        <taxon>Fungi</taxon>
        <taxon>Dikarya</taxon>
        <taxon>Ascomycota</taxon>
        <taxon>Pezizomycotina</taxon>
        <taxon>Lecanoromycetes</taxon>
        <taxon>OSLEUM clade</taxon>
        <taxon>Lecanoromycetidae</taxon>
        <taxon>Lecanorales</taxon>
        <taxon>Lecanorineae</taxon>
        <taxon>Parmeliaceae</taxon>
        <taxon>Imshaugia</taxon>
    </lineage>
</organism>
<dbReference type="AlphaFoldDB" id="A0A8H3IGX4"/>
<evidence type="ECO:0000313" key="2">
    <source>
        <dbReference type="Proteomes" id="UP000664534"/>
    </source>
</evidence>
<dbReference type="OrthoDB" id="3932329at2759"/>
<reference evidence="1" key="1">
    <citation type="submission" date="2021-03" db="EMBL/GenBank/DDBJ databases">
        <authorList>
            <person name="Tagirdzhanova G."/>
        </authorList>
    </citation>
    <scope>NUCLEOTIDE SEQUENCE</scope>
</reference>
<name>A0A8H3IGX4_9LECA</name>
<keyword evidence="2" id="KW-1185">Reference proteome</keyword>
<protein>
    <submittedName>
        <fullName evidence="1">Uncharacterized protein</fullName>
    </submittedName>
</protein>